<proteinExistence type="predicted"/>
<evidence type="ECO:0000313" key="2">
    <source>
        <dbReference type="EMBL" id="KAI6299733.1"/>
    </source>
</evidence>
<name>A0ABQ8NND7_PYRGI</name>
<sequence>MLAFSTLSRDAIAIVTGSLGVSVAKTCTLVNKGPKSKRHHGVSPKINNSDWVRQVQDASLDTYLGIIVQARLKMPGSFMTSDGKGRRLGYERRQFRDNPRPHRT</sequence>
<feature type="compositionally biased region" description="Basic and acidic residues" evidence="1">
    <location>
        <begin position="83"/>
        <end position="104"/>
    </location>
</feature>
<evidence type="ECO:0000256" key="1">
    <source>
        <dbReference type="SAM" id="MobiDB-lite"/>
    </source>
</evidence>
<comment type="caution">
    <text evidence="2">The sequence shown here is derived from an EMBL/GenBank/DDBJ whole genome shotgun (WGS) entry which is preliminary data.</text>
</comment>
<reference evidence="2" key="1">
    <citation type="submission" date="2021-01" db="EMBL/GenBank/DDBJ databases">
        <title>Deciphering the adaptive evolutionary patterns associated with biogeogrpahic diversity in the finger millet blast pathogen Magnaporthe oryzae in Eastern Africa.</title>
        <authorList>
            <person name="Onyema G."/>
            <person name="Shittu T.A."/>
            <person name="Dodsworth S."/>
            <person name="Devilliers S."/>
            <person name="Muthumeenakshi S."/>
            <person name="Sreenivasaprasad S."/>
        </authorList>
    </citation>
    <scope>NUCLEOTIDE SEQUENCE</scope>
    <source>
        <strain evidence="2">D15/s37</strain>
    </source>
</reference>
<feature type="region of interest" description="Disordered" evidence="1">
    <location>
        <begin position="78"/>
        <end position="104"/>
    </location>
</feature>
<accession>A0ABQ8NND7</accession>
<keyword evidence="3" id="KW-1185">Reference proteome</keyword>
<protein>
    <submittedName>
        <fullName evidence="2">Uncharacterized protein</fullName>
    </submittedName>
</protein>
<evidence type="ECO:0000313" key="3">
    <source>
        <dbReference type="Proteomes" id="UP001059893"/>
    </source>
</evidence>
<dbReference type="EMBL" id="JABSND010000064">
    <property type="protein sequence ID" value="KAI6299733.1"/>
    <property type="molecule type" value="Genomic_DNA"/>
</dbReference>
<gene>
    <name evidence="2" type="ORF">MCOR33_004434</name>
</gene>
<organism evidence="2 3">
    <name type="scientific">Pyricularia grisea</name>
    <name type="common">Crabgrass-specific blast fungus</name>
    <name type="synonym">Magnaporthe grisea</name>
    <dbReference type="NCBI Taxonomy" id="148305"/>
    <lineage>
        <taxon>Eukaryota</taxon>
        <taxon>Fungi</taxon>
        <taxon>Dikarya</taxon>
        <taxon>Ascomycota</taxon>
        <taxon>Pezizomycotina</taxon>
        <taxon>Sordariomycetes</taxon>
        <taxon>Sordariomycetidae</taxon>
        <taxon>Magnaporthales</taxon>
        <taxon>Pyriculariaceae</taxon>
        <taxon>Pyricularia</taxon>
    </lineage>
</organism>
<dbReference type="Proteomes" id="UP001059893">
    <property type="component" value="Unassembled WGS sequence"/>
</dbReference>